<evidence type="ECO:0000256" key="3">
    <source>
        <dbReference type="ARBA" id="ARBA00022475"/>
    </source>
</evidence>
<proteinExistence type="inferred from homology"/>
<feature type="transmembrane region" description="Helical" evidence="9">
    <location>
        <begin position="228"/>
        <end position="248"/>
    </location>
</feature>
<feature type="domain" description="Major facilitator superfamily (MFS) profile" evidence="10">
    <location>
        <begin position="74"/>
        <end position="503"/>
    </location>
</feature>
<reference evidence="11" key="1">
    <citation type="journal article" date="2020" name="Stud. Mycol.">
        <title>101 Dothideomycetes genomes: a test case for predicting lifestyles and emergence of pathogens.</title>
        <authorList>
            <person name="Haridas S."/>
            <person name="Albert R."/>
            <person name="Binder M."/>
            <person name="Bloem J."/>
            <person name="Labutti K."/>
            <person name="Salamov A."/>
            <person name="Andreopoulos B."/>
            <person name="Baker S."/>
            <person name="Barry K."/>
            <person name="Bills G."/>
            <person name="Bluhm B."/>
            <person name="Cannon C."/>
            <person name="Castanera R."/>
            <person name="Culley D."/>
            <person name="Daum C."/>
            <person name="Ezra D."/>
            <person name="Gonzalez J."/>
            <person name="Henrissat B."/>
            <person name="Kuo A."/>
            <person name="Liang C."/>
            <person name="Lipzen A."/>
            <person name="Lutzoni F."/>
            <person name="Magnuson J."/>
            <person name="Mondo S."/>
            <person name="Nolan M."/>
            <person name="Ohm R."/>
            <person name="Pangilinan J."/>
            <person name="Park H.-J."/>
            <person name="Ramirez L."/>
            <person name="Alfaro M."/>
            <person name="Sun H."/>
            <person name="Tritt A."/>
            <person name="Yoshinaga Y."/>
            <person name="Zwiers L.-H."/>
            <person name="Turgeon B."/>
            <person name="Goodwin S."/>
            <person name="Spatafora J."/>
            <person name="Crous P."/>
            <person name="Grigoriev I."/>
        </authorList>
    </citation>
    <scope>NUCLEOTIDE SEQUENCE</scope>
    <source>
        <strain evidence="11">CBS 279.74</strain>
    </source>
</reference>
<dbReference type="InterPro" id="IPR011701">
    <property type="entry name" value="MFS"/>
</dbReference>
<evidence type="ECO:0000256" key="7">
    <source>
        <dbReference type="ARBA" id="ARBA00038459"/>
    </source>
</evidence>
<dbReference type="Proteomes" id="UP000799428">
    <property type="component" value="Unassembled WGS sequence"/>
</dbReference>
<sequence length="648" mass="70870">MEMTADQNRDADIESGKEAIPYWQLITVHGVLTNDVVKWDYEGSGTDEDPFVVEWIHNDPRNPMMWSNPRKWVMCISMALATLTVSFCSSAFSGGIQQIIVQFHASQEVVTLGISLFVLGFALGPLLWAPFSELYGRQVVFFGTFAAFVAFNAGAAGSQNIYTLLILRFFGGAFGSSPLTNAGGVVADLFAAKERGLAISVFSIAPFMGPVLGPIVGGFLGMTEGWRWIQGLMAMFSGAIFIGAIFVVPETYPPVLLRKRAAALSKLTGKVYMSRGDIEQGMTTIGEAFSTGLKRPWILLFCEPIVLLLSIYMAIIYGTLYLLFGAFPIVYRLGYGWNEGVGGLPFIGVAIGMLSALAYTIFYDNKRYLDCIKRSSTGFATPEDRLPPAIVGGVALPIGLFWFAWTNYPTFPWAASVCAAIPFGFGMVLIFLSIMNYLIDAYTIFAASVLAGNGILRSLFGAVFPLFTMQMYSSLGIHWASTIPAFLALACLPFPFLLYKHGATIRSKCKYAAQSAAFMEKLRNQVPREQPGQANAAQSNSDSSSHTRAEEEAEQEVVDYSFEDQHEPRFVEIKAGAGDNNELEKVRTGRSARTTRSVRTINEEEFNPYNIDRVNTRDSFAPVARTKSRASSAGKGAGRSRAGSSARR</sequence>
<evidence type="ECO:0000313" key="12">
    <source>
        <dbReference type="Proteomes" id="UP000799428"/>
    </source>
</evidence>
<dbReference type="AlphaFoldDB" id="A0A6G1K286"/>
<evidence type="ECO:0000256" key="6">
    <source>
        <dbReference type="ARBA" id="ARBA00023136"/>
    </source>
</evidence>
<dbReference type="GO" id="GO:0005886">
    <property type="term" value="C:plasma membrane"/>
    <property type="evidence" value="ECO:0007669"/>
    <property type="project" value="UniProtKB-SubCell"/>
</dbReference>
<feature type="region of interest" description="Disordered" evidence="8">
    <location>
        <begin position="528"/>
        <end position="557"/>
    </location>
</feature>
<name>A0A6G1K286_9PLEO</name>
<evidence type="ECO:0000256" key="5">
    <source>
        <dbReference type="ARBA" id="ARBA00022989"/>
    </source>
</evidence>
<comment type="similarity">
    <text evidence="7">Belongs to the major facilitator superfamily. DHA1 family. Polyamines/proton antiporter (TC 2.A.1.2.16) subfamily.</text>
</comment>
<dbReference type="EMBL" id="MU005775">
    <property type="protein sequence ID" value="KAF2706622.1"/>
    <property type="molecule type" value="Genomic_DNA"/>
</dbReference>
<feature type="transmembrane region" description="Helical" evidence="9">
    <location>
        <begin position="72"/>
        <end position="97"/>
    </location>
</feature>
<dbReference type="GO" id="GO:0022857">
    <property type="term" value="F:transmembrane transporter activity"/>
    <property type="evidence" value="ECO:0007669"/>
    <property type="project" value="InterPro"/>
</dbReference>
<feature type="transmembrane region" description="Helical" evidence="9">
    <location>
        <begin position="479"/>
        <end position="499"/>
    </location>
</feature>
<feature type="transmembrane region" description="Helical" evidence="9">
    <location>
        <begin position="169"/>
        <end position="190"/>
    </location>
</feature>
<keyword evidence="2" id="KW-0813">Transport</keyword>
<dbReference type="PANTHER" id="PTHR23502:SF186">
    <property type="entry name" value="MAJOR FACILITATOR SUPERFAMILY (MFS) PROFILE DOMAIN-CONTAINING PROTEIN"/>
    <property type="match status" value="1"/>
</dbReference>
<dbReference type="FunFam" id="1.20.1250.20:FF:000266">
    <property type="entry name" value="MFS multidrug transporter, putative"/>
    <property type="match status" value="1"/>
</dbReference>
<dbReference type="InterPro" id="IPR020846">
    <property type="entry name" value="MFS_dom"/>
</dbReference>
<protein>
    <submittedName>
        <fullName evidence="11">MFS general substrate transporter</fullName>
    </submittedName>
</protein>
<evidence type="ECO:0000256" key="8">
    <source>
        <dbReference type="SAM" id="MobiDB-lite"/>
    </source>
</evidence>
<feature type="transmembrane region" description="Helical" evidence="9">
    <location>
        <begin position="197"/>
        <end position="222"/>
    </location>
</feature>
<keyword evidence="6 9" id="KW-0472">Membrane</keyword>
<evidence type="ECO:0000259" key="10">
    <source>
        <dbReference type="PROSITE" id="PS50850"/>
    </source>
</evidence>
<feature type="transmembrane region" description="Helical" evidence="9">
    <location>
        <begin position="386"/>
        <end position="405"/>
    </location>
</feature>
<gene>
    <name evidence="11" type="ORF">K504DRAFT_447546</name>
</gene>
<dbReference type="CDD" id="cd17323">
    <property type="entry name" value="MFS_Tpo1_MDR_like"/>
    <property type="match status" value="1"/>
</dbReference>
<feature type="transmembrane region" description="Helical" evidence="9">
    <location>
        <begin position="297"/>
        <end position="324"/>
    </location>
</feature>
<dbReference type="Gene3D" id="1.20.1250.20">
    <property type="entry name" value="MFS general substrate transporter like domains"/>
    <property type="match status" value="1"/>
</dbReference>
<feature type="transmembrane region" description="Helical" evidence="9">
    <location>
        <begin position="411"/>
        <end position="432"/>
    </location>
</feature>
<feature type="transmembrane region" description="Helical" evidence="9">
    <location>
        <begin position="444"/>
        <end position="467"/>
    </location>
</feature>
<keyword evidence="5 9" id="KW-1133">Transmembrane helix</keyword>
<feature type="region of interest" description="Disordered" evidence="8">
    <location>
        <begin position="617"/>
        <end position="648"/>
    </location>
</feature>
<comment type="subcellular location">
    <subcellularLocation>
        <location evidence="1">Cell membrane</location>
        <topology evidence="1">Multi-pass membrane protein</topology>
    </subcellularLocation>
</comment>
<organism evidence="11 12">
    <name type="scientific">Pleomassaria siparia CBS 279.74</name>
    <dbReference type="NCBI Taxonomy" id="1314801"/>
    <lineage>
        <taxon>Eukaryota</taxon>
        <taxon>Fungi</taxon>
        <taxon>Dikarya</taxon>
        <taxon>Ascomycota</taxon>
        <taxon>Pezizomycotina</taxon>
        <taxon>Dothideomycetes</taxon>
        <taxon>Pleosporomycetidae</taxon>
        <taxon>Pleosporales</taxon>
        <taxon>Pleomassariaceae</taxon>
        <taxon>Pleomassaria</taxon>
    </lineage>
</organism>
<feature type="transmembrane region" description="Helical" evidence="9">
    <location>
        <begin position="344"/>
        <end position="365"/>
    </location>
</feature>
<accession>A0A6G1K286</accession>
<keyword evidence="12" id="KW-1185">Reference proteome</keyword>
<evidence type="ECO:0000313" key="11">
    <source>
        <dbReference type="EMBL" id="KAF2706622.1"/>
    </source>
</evidence>
<evidence type="ECO:0000256" key="1">
    <source>
        <dbReference type="ARBA" id="ARBA00004651"/>
    </source>
</evidence>
<feature type="compositionally biased region" description="Low complexity" evidence="8">
    <location>
        <begin position="629"/>
        <end position="648"/>
    </location>
</feature>
<evidence type="ECO:0000256" key="2">
    <source>
        <dbReference type="ARBA" id="ARBA00022448"/>
    </source>
</evidence>
<feature type="transmembrane region" description="Helical" evidence="9">
    <location>
        <begin position="139"/>
        <end position="157"/>
    </location>
</feature>
<feature type="compositionally biased region" description="Low complexity" evidence="8">
    <location>
        <begin position="533"/>
        <end position="544"/>
    </location>
</feature>
<evidence type="ECO:0000256" key="9">
    <source>
        <dbReference type="SAM" id="Phobius"/>
    </source>
</evidence>
<dbReference type="PANTHER" id="PTHR23502">
    <property type="entry name" value="MAJOR FACILITATOR SUPERFAMILY"/>
    <property type="match status" value="1"/>
</dbReference>
<dbReference type="InterPro" id="IPR036259">
    <property type="entry name" value="MFS_trans_sf"/>
</dbReference>
<keyword evidence="3" id="KW-1003">Cell membrane</keyword>
<keyword evidence="4 9" id="KW-0812">Transmembrane</keyword>
<dbReference type="PROSITE" id="PS50850">
    <property type="entry name" value="MFS"/>
    <property type="match status" value="1"/>
</dbReference>
<feature type="transmembrane region" description="Helical" evidence="9">
    <location>
        <begin position="109"/>
        <end position="127"/>
    </location>
</feature>
<dbReference type="OrthoDB" id="446368at2759"/>
<evidence type="ECO:0000256" key="4">
    <source>
        <dbReference type="ARBA" id="ARBA00022692"/>
    </source>
</evidence>
<dbReference type="SUPFAM" id="SSF103473">
    <property type="entry name" value="MFS general substrate transporter"/>
    <property type="match status" value="1"/>
</dbReference>
<dbReference type="Pfam" id="PF07690">
    <property type="entry name" value="MFS_1"/>
    <property type="match status" value="1"/>
</dbReference>